<gene>
    <name evidence="2" type="ORF">E2C01_049823</name>
</gene>
<dbReference type="Proteomes" id="UP000324222">
    <property type="component" value="Unassembled WGS sequence"/>
</dbReference>
<dbReference type="EMBL" id="VSRR010013512">
    <property type="protein sequence ID" value="MPC55877.1"/>
    <property type="molecule type" value="Genomic_DNA"/>
</dbReference>
<proteinExistence type="predicted"/>
<dbReference type="OrthoDB" id="199041at2759"/>
<evidence type="ECO:0000313" key="3">
    <source>
        <dbReference type="Proteomes" id="UP000324222"/>
    </source>
</evidence>
<evidence type="ECO:0000313" key="2">
    <source>
        <dbReference type="EMBL" id="MPC55877.1"/>
    </source>
</evidence>
<keyword evidence="3" id="KW-1185">Reference proteome</keyword>
<name>A0A5B7GET9_PORTR</name>
<keyword evidence="1" id="KW-0732">Signal</keyword>
<dbReference type="AlphaFoldDB" id="A0A5B7GET9"/>
<accession>A0A5B7GET9</accession>
<protein>
    <submittedName>
        <fullName evidence="2">Uncharacterized protein</fullName>
    </submittedName>
</protein>
<sequence length="82" mass="9041">MSAGLEWRIVVCLLAAAVGMSEARGGPYLRSNLARAMYNRMLSDERLRNMNMSKVMVGAGERRGTLLPAQFPRVYTSATKCS</sequence>
<organism evidence="2 3">
    <name type="scientific">Portunus trituberculatus</name>
    <name type="common">Swimming crab</name>
    <name type="synonym">Neptunus trituberculatus</name>
    <dbReference type="NCBI Taxonomy" id="210409"/>
    <lineage>
        <taxon>Eukaryota</taxon>
        <taxon>Metazoa</taxon>
        <taxon>Ecdysozoa</taxon>
        <taxon>Arthropoda</taxon>
        <taxon>Crustacea</taxon>
        <taxon>Multicrustacea</taxon>
        <taxon>Malacostraca</taxon>
        <taxon>Eumalacostraca</taxon>
        <taxon>Eucarida</taxon>
        <taxon>Decapoda</taxon>
        <taxon>Pleocyemata</taxon>
        <taxon>Brachyura</taxon>
        <taxon>Eubrachyura</taxon>
        <taxon>Portunoidea</taxon>
        <taxon>Portunidae</taxon>
        <taxon>Portuninae</taxon>
        <taxon>Portunus</taxon>
    </lineage>
</organism>
<comment type="caution">
    <text evidence="2">The sequence shown here is derived from an EMBL/GenBank/DDBJ whole genome shotgun (WGS) entry which is preliminary data.</text>
</comment>
<feature type="chain" id="PRO_5022892381" evidence="1">
    <location>
        <begin position="24"/>
        <end position="82"/>
    </location>
</feature>
<feature type="signal peptide" evidence="1">
    <location>
        <begin position="1"/>
        <end position="23"/>
    </location>
</feature>
<evidence type="ECO:0000256" key="1">
    <source>
        <dbReference type="SAM" id="SignalP"/>
    </source>
</evidence>
<reference evidence="2 3" key="1">
    <citation type="submission" date="2019-05" db="EMBL/GenBank/DDBJ databases">
        <title>Another draft genome of Portunus trituberculatus and its Hox gene families provides insights of decapod evolution.</title>
        <authorList>
            <person name="Jeong J.-H."/>
            <person name="Song I."/>
            <person name="Kim S."/>
            <person name="Choi T."/>
            <person name="Kim D."/>
            <person name="Ryu S."/>
            <person name="Kim W."/>
        </authorList>
    </citation>
    <scope>NUCLEOTIDE SEQUENCE [LARGE SCALE GENOMIC DNA]</scope>
    <source>
        <tissue evidence="2">Muscle</tissue>
    </source>
</reference>